<dbReference type="InterPro" id="IPR014001">
    <property type="entry name" value="Helicase_ATP-bd"/>
</dbReference>
<dbReference type="Pfam" id="PF01624">
    <property type="entry name" value="MutS_I"/>
    <property type="match status" value="1"/>
</dbReference>
<feature type="compositionally biased region" description="Polar residues" evidence="2">
    <location>
        <begin position="1962"/>
        <end position="1971"/>
    </location>
</feature>
<dbReference type="Proteomes" id="UP000249354">
    <property type="component" value="Unassembled WGS sequence"/>
</dbReference>
<dbReference type="InterPro" id="IPR006935">
    <property type="entry name" value="Helicase/UvrB_N"/>
</dbReference>
<dbReference type="CDD" id="cd02440">
    <property type="entry name" value="AdoMet_MTases"/>
    <property type="match status" value="1"/>
</dbReference>
<dbReference type="GO" id="GO:0005524">
    <property type="term" value="F:ATP binding"/>
    <property type="evidence" value="ECO:0007669"/>
    <property type="project" value="InterPro"/>
</dbReference>
<evidence type="ECO:0000313" key="4">
    <source>
        <dbReference type="EMBL" id="PZO22636.1"/>
    </source>
</evidence>
<reference evidence="4 5" key="2">
    <citation type="submission" date="2018-06" db="EMBL/GenBank/DDBJ databases">
        <title>Metagenomic assembly of (sub)arctic Cyanobacteria and their associated microbiome from non-axenic cultures.</title>
        <authorList>
            <person name="Baurain D."/>
        </authorList>
    </citation>
    <scope>NUCLEOTIDE SEQUENCE [LARGE SCALE GENOMIC DNA]</scope>
    <source>
        <strain evidence="4">ULC129bin1</strain>
    </source>
</reference>
<organism evidence="4 5">
    <name type="scientific">Leptolyngbya foveolarum</name>
    <dbReference type="NCBI Taxonomy" id="47253"/>
    <lineage>
        <taxon>Bacteria</taxon>
        <taxon>Bacillati</taxon>
        <taxon>Cyanobacteriota</taxon>
        <taxon>Cyanophyceae</taxon>
        <taxon>Leptolyngbyales</taxon>
        <taxon>Leptolyngbyaceae</taxon>
        <taxon>Leptolyngbya group</taxon>
        <taxon>Leptolyngbya</taxon>
    </lineage>
</organism>
<dbReference type="InterPro" id="IPR016151">
    <property type="entry name" value="DNA_mismatch_repair_MutS_N"/>
</dbReference>
<comment type="caution">
    <text evidence="4">The sequence shown here is derived from an EMBL/GenBank/DDBJ whole genome shotgun (WGS) entry which is preliminary data.</text>
</comment>
<protein>
    <recommendedName>
        <fullName evidence="3">Helicase C-terminal domain-containing protein</fullName>
    </recommendedName>
</protein>
<dbReference type="PANTHER" id="PTHR41313">
    <property type="entry name" value="ADENINE-SPECIFIC METHYLTRANSFERASE"/>
    <property type="match status" value="1"/>
</dbReference>
<dbReference type="SUPFAM" id="SSF52540">
    <property type="entry name" value="P-loop containing nucleoside triphosphate hydrolases"/>
    <property type="match status" value="2"/>
</dbReference>
<feature type="compositionally biased region" description="Polar residues" evidence="2">
    <location>
        <begin position="1581"/>
        <end position="1610"/>
    </location>
</feature>
<dbReference type="GO" id="GO:0030983">
    <property type="term" value="F:mismatched DNA binding"/>
    <property type="evidence" value="ECO:0007669"/>
    <property type="project" value="InterPro"/>
</dbReference>
<dbReference type="SUPFAM" id="SSF55271">
    <property type="entry name" value="DNA repair protein MutS, domain I"/>
    <property type="match status" value="1"/>
</dbReference>
<reference evidence="5" key="1">
    <citation type="submission" date="2018-04" db="EMBL/GenBank/DDBJ databases">
        <authorList>
            <person name="Cornet L."/>
        </authorList>
    </citation>
    <scope>NUCLEOTIDE SEQUENCE [LARGE SCALE GENOMIC DNA]</scope>
</reference>
<dbReference type="PROSITE" id="PS51194">
    <property type="entry name" value="HELICASE_CTER"/>
    <property type="match status" value="1"/>
</dbReference>
<keyword evidence="1" id="KW-0175">Coiled coil</keyword>
<feature type="coiled-coil region" evidence="1">
    <location>
        <begin position="910"/>
        <end position="937"/>
    </location>
</feature>
<gene>
    <name evidence="4" type="ORF">DCF25_02410</name>
</gene>
<feature type="compositionally biased region" description="Low complexity" evidence="2">
    <location>
        <begin position="1938"/>
        <end position="1952"/>
    </location>
</feature>
<feature type="region of interest" description="Disordered" evidence="2">
    <location>
        <begin position="1935"/>
        <end position="1973"/>
    </location>
</feature>
<dbReference type="Gene3D" id="3.40.50.150">
    <property type="entry name" value="Vaccinia Virus protein VP39"/>
    <property type="match status" value="1"/>
</dbReference>
<evidence type="ECO:0000313" key="5">
    <source>
        <dbReference type="Proteomes" id="UP000249354"/>
    </source>
</evidence>
<dbReference type="InterPro" id="IPR007695">
    <property type="entry name" value="DNA_mismatch_repair_MutS-lik_N"/>
</dbReference>
<dbReference type="InterPro" id="IPR001650">
    <property type="entry name" value="Helicase_C-like"/>
</dbReference>
<dbReference type="InterPro" id="IPR052933">
    <property type="entry name" value="DNA_Protect_Modify"/>
</dbReference>
<dbReference type="Gene3D" id="3.40.50.300">
    <property type="entry name" value="P-loop containing nucleotide triphosphate hydrolases"/>
    <property type="match status" value="2"/>
</dbReference>
<dbReference type="SUPFAM" id="SSF53335">
    <property type="entry name" value="S-adenosyl-L-methionine-dependent methyltransferases"/>
    <property type="match status" value="1"/>
</dbReference>
<feature type="region of interest" description="Disordered" evidence="2">
    <location>
        <begin position="2073"/>
        <end position="2114"/>
    </location>
</feature>
<proteinExistence type="predicted"/>
<dbReference type="GO" id="GO:0006298">
    <property type="term" value="P:mismatch repair"/>
    <property type="evidence" value="ECO:0007669"/>
    <property type="project" value="InterPro"/>
</dbReference>
<dbReference type="Gene3D" id="3.40.1170.10">
    <property type="entry name" value="DNA repair protein MutS, domain I"/>
    <property type="match status" value="1"/>
</dbReference>
<dbReference type="GO" id="GO:0016787">
    <property type="term" value="F:hydrolase activity"/>
    <property type="evidence" value="ECO:0007669"/>
    <property type="project" value="InterPro"/>
</dbReference>
<dbReference type="PANTHER" id="PTHR41313:SF1">
    <property type="entry name" value="DNA METHYLASE ADENINE-SPECIFIC DOMAIN-CONTAINING PROTEIN"/>
    <property type="match status" value="1"/>
</dbReference>
<feature type="region of interest" description="Disordered" evidence="2">
    <location>
        <begin position="1575"/>
        <end position="1610"/>
    </location>
</feature>
<evidence type="ECO:0000259" key="3">
    <source>
        <dbReference type="PROSITE" id="PS51194"/>
    </source>
</evidence>
<evidence type="ECO:0000256" key="1">
    <source>
        <dbReference type="SAM" id="Coils"/>
    </source>
</evidence>
<dbReference type="EMBL" id="QBMC01000008">
    <property type="protein sequence ID" value="PZO22636.1"/>
    <property type="molecule type" value="Genomic_DNA"/>
</dbReference>
<name>A0A2W4UMJ4_9CYAN</name>
<dbReference type="InterPro" id="IPR027417">
    <property type="entry name" value="P-loop_NTPase"/>
</dbReference>
<dbReference type="Pfam" id="PF04851">
    <property type="entry name" value="ResIII"/>
    <property type="match status" value="1"/>
</dbReference>
<feature type="compositionally biased region" description="Polar residues" evidence="2">
    <location>
        <begin position="2080"/>
        <end position="2091"/>
    </location>
</feature>
<evidence type="ECO:0000256" key="2">
    <source>
        <dbReference type="SAM" id="MobiDB-lite"/>
    </source>
</evidence>
<accession>A0A2W4UMJ4</accession>
<dbReference type="SMART" id="SM00487">
    <property type="entry name" value="DEXDc"/>
    <property type="match status" value="1"/>
</dbReference>
<dbReference type="InterPro" id="IPR029063">
    <property type="entry name" value="SAM-dependent_MTases_sf"/>
</dbReference>
<sequence>MANYQITDTDDLSSGGAKTKARKNIAAIQLLKEIEAAQRPATPEEQAVLIRYSGWGVAADIFTTKPEWTELRSVLEATLTEGEFAAARASTINAFYTDIDIAAEIYQGVERLGFTGGTILDPSMGATGAFEGTLPTAIASNSQVTGIELDSISGRIASQLYPDSDIYVQGFQDVALADNYFDLTISNVPFSEIGVSDPRYKNQSVNTLHDYFFAKGLDKLRPGGLLVYITSTGTMQSAKGQAFRQYLSDRANLVGAMRLPGDAFKKNAGTEVTTDLIILQKLGSGVVPNGIAWTELKETNIQDNDGKLLKTNEYYAQRPALMLGELSDDKLYPGRLALKGDGRNISEAIRQAFAAMPPGIYQERLEPEAETQRILVPPELQSKAKQNGRVVHNGELMIRIGDYLEPSGLTGKPYERVIGLIKVRDAVQKVFDVQLKEGTDEQLEAAQAKLIAAYDRFVSKHGYVSQGGNKLVYNGDPDYPLLRALEKYDPEEKTAQKTDIFFKRTIQAYQPKTHAESAKEGLLFSLNELGKVDTDYIARLTSQSKPEVVLELQKESLIFRDPVADVWQTQGEYLSGNVKEKLAIAQEAATKDSQFTVNVEALQDVQPEPLLPGDIDVRLGSVWVPSTEVEAFAYELLGIEDGLSIKHSPSANAWYVTSTYEVRSLEANTIVYGTENVAATKLIELSLNLQNPTVYTDHPSEPNQRIVDQDATAAARLKQEGIKEKFKDWIWQDPDRTDRLTNLYNAKFNTNRERQYDGSHLELPGKNPNFVLRKHQTDAVYRSLAGNMLLAHVVGAGKTAEMICSAMEQKRLGLANKPMFVVPNHLLEQMAGDIKHLYPTANILAATKKDSAAANRQQLMARIATGQWDAVVVTHTAFEKLKLSEQAQTNFLAEGYAKVREAILSVKGRGEESRRVMKDLEKKKSSLQERINEIAQSPAKDNTITFEQLGVDLLLVDESHYFKNLGYVTKMRSIAGLPNTESKRAFDMHMKVRYMAEVRGEGKGVIFATGTPIANSMAELYTVQRYLQPKELGRMGLASFDDWASVFGETVTSAELAATGKFQVRTRFSSFVNLPELMSSVRQVMDIQTADMLKLPVPELVSGKPTVIAVPATDDQLAYMDELVKRAENMRNVDPTEDNMLKLTGNGRSASADMRLLFPEAFDDPDSKINRFVSDAYQFWQESKGEKTHLVFCDLGTPKKAGEFSIYQDIKEKLIDKGVPAKAIAFAQDYKTDANKLKLQQDFNKGKISILISGAQLETGFNGQRRLARISHLTVPWRPDQIEQRDGRMVRQGNQNAVVESIRYVTQGRNDQPGIDGYFWQTLENKAGFISQVMKGSSDVRRMSDISTEALSYSEIKAIATGNPLIMEKATLDNTIRQLSAQSRAHTNSNYQIRNRLKKLPVEIDRLTEALRRTQIDSNTAKAALSNGTVQLFGQTLALDQEEEIGKRIRSQAAFLNKSQEPVSKQIGALGGFNLYLQNEGLDGGLGTRIRISGEKHYYYKDISRSKSGAYSPLKRLLERDVVENLNDFNKQLANRQKDLSDLSGQLEQTFPKEKELAVAIQRLAEVHEALKADSKREGVGQSTAGIDDGSSATGSLSQPRVAPQEQQTTGVTERIAKFIAAVGLEREVLSKDGFYLTLQHADKDNDLVIDAEDGKQIKLTANVQIANLPQAKTTAIFQVDDAGILTLESIQAEGDFTADEDILAARLALYLSTNQYAHQAQSLKAETKEPIHNVTTENQGGEKGSALDELVEAITPELIGEAEQQTVDTNGVEKGRVAPVEEESVVLRIKSLFSGREEEIVLPPIERITVSQPQTVETRKDDKLLTVSADHSHLLKTDSKSQADDLHIYQSDHITVSRNPAQEGIEVRFTEKPSKEWTQQLSAQKFRFSKKGGDPRWYRKESNVFVSLLTSFAEKYTQAVAVNDQQVGAIAPTDNVQQPISSQTIEQTTSSVKAQPDKQESPQAEKTTASKADDAIRPAFKRYLEWKEQYPDSVVLIKTPGTYFETYKEDAVLVADSLKVMISSVPSKSPQHGRVNLSRVFPTGFDALVERLQKTTLVVAVEADNTTTIHPRLEKETEQASSGLVSIGQSDRTERAAPQDPLTPGESRHESDRTFATAEAIQQLQDSLANQPNLDDKQSQHSDGLAVAAAQLAQDTEERSLNLESISPATSTQFEQLQQAGQGLASVVIQQALELRDPKLHATLTNEGATASLEVKQLQNWYADIPAQQVTKQSDQHEIVAEVQQSLDLEGRQPIPIAQADTRRAKPQMSISAVPALDSIHAEKQPPAGEKLASAVVQQAIKLRDPKLHAALTGKEATVPVEVGQLRDWYAAVQAQQSSKLSEQLKAIVEKGKQAKELEKPHLTFSEAEKMTADIDRFSKSQPKTTVGELRTWYRANAAISQGSHAQNIQKIALRMKETSQDSYQLRPADYVRMEREVKAFQFQIAREIEPSLRSIWELAVSNELVTQESNGNLAFAGVNYSITSAQDGTLTLTHKQTSSEMSLAMSGEVIKNELTLDDAKMLRTISEKLMAASKPEKMVSMQV</sequence>
<feature type="domain" description="Helicase C-terminal" evidence="3">
    <location>
        <begin position="1172"/>
        <end position="1341"/>
    </location>
</feature>